<evidence type="ECO:0000256" key="3">
    <source>
        <dbReference type="ARBA" id="ARBA00012058"/>
    </source>
</evidence>
<dbReference type="GO" id="GO:0004634">
    <property type="term" value="F:phosphopyruvate hydratase activity"/>
    <property type="evidence" value="ECO:0007669"/>
    <property type="project" value="UniProtKB-EC"/>
</dbReference>
<evidence type="ECO:0000256" key="6">
    <source>
        <dbReference type="ARBA" id="ARBA00031125"/>
    </source>
</evidence>
<dbReference type="STRING" id="913774.A0A0C3CZV4"/>
<dbReference type="Gene3D" id="3.20.20.120">
    <property type="entry name" value="Enolase-like C-terminal domain"/>
    <property type="match status" value="1"/>
</dbReference>
<reference evidence="9" key="2">
    <citation type="submission" date="2015-01" db="EMBL/GenBank/DDBJ databases">
        <title>Evolutionary Origins and Diversification of the Mycorrhizal Mutualists.</title>
        <authorList>
            <consortium name="DOE Joint Genome Institute"/>
            <consortium name="Mycorrhizal Genomics Consortium"/>
            <person name="Kohler A."/>
            <person name="Kuo A."/>
            <person name="Nagy L.G."/>
            <person name="Floudas D."/>
            <person name="Copeland A."/>
            <person name="Barry K.W."/>
            <person name="Cichocki N."/>
            <person name="Veneault-Fourrey C."/>
            <person name="LaButti K."/>
            <person name="Lindquist E.A."/>
            <person name="Lipzen A."/>
            <person name="Lundell T."/>
            <person name="Morin E."/>
            <person name="Murat C."/>
            <person name="Riley R."/>
            <person name="Ohm R."/>
            <person name="Sun H."/>
            <person name="Tunlid A."/>
            <person name="Henrissat B."/>
            <person name="Grigoriev I.V."/>
            <person name="Hibbett D.S."/>
            <person name="Martin F."/>
        </authorList>
    </citation>
    <scope>NUCLEOTIDE SEQUENCE [LARGE SCALE GENOMIC DNA]</scope>
    <source>
        <strain evidence="9">Zn</strain>
    </source>
</reference>
<organism evidence="8 9">
    <name type="scientific">Oidiodendron maius (strain Zn)</name>
    <dbReference type="NCBI Taxonomy" id="913774"/>
    <lineage>
        <taxon>Eukaryota</taxon>
        <taxon>Fungi</taxon>
        <taxon>Dikarya</taxon>
        <taxon>Ascomycota</taxon>
        <taxon>Pezizomycotina</taxon>
        <taxon>Leotiomycetes</taxon>
        <taxon>Leotiomycetes incertae sedis</taxon>
        <taxon>Myxotrichaceae</taxon>
        <taxon>Oidiodendron</taxon>
    </lineage>
</organism>
<comment type="pathway">
    <text evidence="1">Carbohydrate degradation; glycolysis; pyruvate from D-glyceraldehyde 3-phosphate: step 4/5.</text>
</comment>
<dbReference type="EMBL" id="KN832887">
    <property type="protein sequence ID" value="KIM95167.1"/>
    <property type="molecule type" value="Genomic_DNA"/>
</dbReference>
<dbReference type="PANTHER" id="PTHR11902">
    <property type="entry name" value="ENOLASE"/>
    <property type="match status" value="1"/>
</dbReference>
<evidence type="ECO:0000256" key="1">
    <source>
        <dbReference type="ARBA" id="ARBA00005031"/>
    </source>
</evidence>
<evidence type="ECO:0000313" key="9">
    <source>
        <dbReference type="Proteomes" id="UP000054321"/>
    </source>
</evidence>
<feature type="domain" description="Enolase C-terminal TIM barrel" evidence="7">
    <location>
        <begin position="7"/>
        <end position="127"/>
    </location>
</feature>
<evidence type="ECO:0000313" key="8">
    <source>
        <dbReference type="EMBL" id="KIM95167.1"/>
    </source>
</evidence>
<dbReference type="GO" id="GO:0006096">
    <property type="term" value="P:glycolytic process"/>
    <property type="evidence" value="ECO:0007669"/>
    <property type="project" value="UniProtKB-UniPathway"/>
</dbReference>
<dbReference type="GO" id="GO:0000015">
    <property type="term" value="C:phosphopyruvate hydratase complex"/>
    <property type="evidence" value="ECO:0007669"/>
    <property type="project" value="InterPro"/>
</dbReference>
<dbReference type="EC" id="4.2.1.11" evidence="3"/>
<dbReference type="HOGENOM" id="CLU_1960217_0_0_1"/>
<dbReference type="SUPFAM" id="SSF51604">
    <property type="entry name" value="Enolase C-terminal domain-like"/>
    <property type="match status" value="2"/>
</dbReference>
<evidence type="ECO:0000256" key="5">
    <source>
        <dbReference type="ARBA" id="ARBA00023239"/>
    </source>
</evidence>
<proteinExistence type="inferred from homology"/>
<dbReference type="Proteomes" id="UP000054321">
    <property type="component" value="Unassembled WGS sequence"/>
</dbReference>
<evidence type="ECO:0000259" key="7">
    <source>
        <dbReference type="SMART" id="SM01192"/>
    </source>
</evidence>
<gene>
    <name evidence="8" type="ORF">OIDMADRAFT_33949</name>
</gene>
<keyword evidence="9" id="KW-1185">Reference proteome</keyword>
<protein>
    <recommendedName>
        <fullName evidence="3">phosphopyruvate hydratase</fullName>
        <ecNumber evidence="3">4.2.1.11</ecNumber>
    </recommendedName>
    <alternativeName>
        <fullName evidence="6">2-phospho-D-glycerate hydro-lyase</fullName>
    </alternativeName>
</protein>
<comment type="similarity">
    <text evidence="2">Belongs to the enolase family.</text>
</comment>
<sequence>MALRSRLYVLHVPFMNVLNGASAGGHLAFQEFMVVPSVVLSLNLSKLPRTSFTSIMVSHRSGETEDVTIAGIVVSHRAGQIKTGAPARSERPAKLTQILKTEEGLDAQGENHGIDRAVYGNLSTFSRT</sequence>
<dbReference type="GO" id="GO:0000287">
    <property type="term" value="F:magnesium ion binding"/>
    <property type="evidence" value="ECO:0007669"/>
    <property type="project" value="InterPro"/>
</dbReference>
<dbReference type="UniPathway" id="UPA00109">
    <property type="reaction ID" value="UER00187"/>
</dbReference>
<evidence type="ECO:0000256" key="4">
    <source>
        <dbReference type="ARBA" id="ARBA00023152"/>
    </source>
</evidence>
<dbReference type="InterPro" id="IPR000941">
    <property type="entry name" value="Enolase"/>
</dbReference>
<evidence type="ECO:0000256" key="2">
    <source>
        <dbReference type="ARBA" id="ARBA00009604"/>
    </source>
</evidence>
<dbReference type="PANTHER" id="PTHR11902:SF1">
    <property type="entry name" value="ENOLASE"/>
    <property type="match status" value="1"/>
</dbReference>
<keyword evidence="5" id="KW-0456">Lyase</keyword>
<accession>A0A0C3CZV4</accession>
<dbReference type="InterPro" id="IPR036849">
    <property type="entry name" value="Enolase-like_C_sf"/>
</dbReference>
<dbReference type="InParanoid" id="A0A0C3CZV4"/>
<dbReference type="SMART" id="SM01192">
    <property type="entry name" value="Enolase_C"/>
    <property type="match status" value="1"/>
</dbReference>
<dbReference type="Pfam" id="PF00113">
    <property type="entry name" value="Enolase_C"/>
    <property type="match status" value="2"/>
</dbReference>
<reference evidence="8 9" key="1">
    <citation type="submission" date="2014-04" db="EMBL/GenBank/DDBJ databases">
        <authorList>
            <consortium name="DOE Joint Genome Institute"/>
            <person name="Kuo A."/>
            <person name="Martino E."/>
            <person name="Perotto S."/>
            <person name="Kohler A."/>
            <person name="Nagy L.G."/>
            <person name="Floudas D."/>
            <person name="Copeland A."/>
            <person name="Barry K.W."/>
            <person name="Cichocki N."/>
            <person name="Veneault-Fourrey C."/>
            <person name="LaButti K."/>
            <person name="Lindquist E.A."/>
            <person name="Lipzen A."/>
            <person name="Lundell T."/>
            <person name="Morin E."/>
            <person name="Murat C."/>
            <person name="Sun H."/>
            <person name="Tunlid A."/>
            <person name="Henrissat B."/>
            <person name="Grigoriev I.V."/>
            <person name="Hibbett D.S."/>
            <person name="Martin F."/>
            <person name="Nordberg H.P."/>
            <person name="Cantor M.N."/>
            <person name="Hua S.X."/>
        </authorList>
    </citation>
    <scope>NUCLEOTIDE SEQUENCE [LARGE SCALE GENOMIC DNA]</scope>
    <source>
        <strain evidence="8 9">Zn</strain>
    </source>
</reference>
<dbReference type="AlphaFoldDB" id="A0A0C3CZV4"/>
<name>A0A0C3CZV4_OIDMZ</name>
<dbReference type="OrthoDB" id="1739814at2759"/>
<keyword evidence="4" id="KW-0324">Glycolysis</keyword>
<dbReference type="InterPro" id="IPR020810">
    <property type="entry name" value="Enolase_C"/>
</dbReference>